<keyword evidence="4" id="KW-0802">TPR repeat</keyword>
<dbReference type="GO" id="GO:0005737">
    <property type="term" value="C:cytoplasm"/>
    <property type="evidence" value="ECO:0007669"/>
    <property type="project" value="UniProtKB-SubCell"/>
</dbReference>
<evidence type="ECO:0008006" key="8">
    <source>
        <dbReference type="Google" id="ProtNLM"/>
    </source>
</evidence>
<evidence type="ECO:0000256" key="5">
    <source>
        <dbReference type="SAM" id="MobiDB-lite"/>
    </source>
</evidence>
<dbReference type="InterPro" id="IPR011990">
    <property type="entry name" value="TPR-like_helical_dom_sf"/>
</dbReference>
<evidence type="ECO:0000313" key="7">
    <source>
        <dbReference type="Proteomes" id="UP000010798"/>
    </source>
</evidence>
<dbReference type="HOGENOM" id="CLU_516678_0_0_0"/>
<dbReference type="InterPro" id="IPR002151">
    <property type="entry name" value="Kinesin_light"/>
</dbReference>
<dbReference type="EMBL" id="CP003364">
    <property type="protein sequence ID" value="AGA29099.1"/>
    <property type="molecule type" value="Genomic_DNA"/>
</dbReference>
<gene>
    <name evidence="6" type="ordered locus">Sinac_4943</name>
</gene>
<organism evidence="6 7">
    <name type="scientific">Singulisphaera acidiphila (strain ATCC BAA-1392 / DSM 18658 / VKM B-2454 / MOB10)</name>
    <dbReference type="NCBI Taxonomy" id="886293"/>
    <lineage>
        <taxon>Bacteria</taxon>
        <taxon>Pseudomonadati</taxon>
        <taxon>Planctomycetota</taxon>
        <taxon>Planctomycetia</taxon>
        <taxon>Isosphaerales</taxon>
        <taxon>Isosphaeraceae</taxon>
        <taxon>Singulisphaera</taxon>
    </lineage>
</organism>
<evidence type="ECO:0000256" key="3">
    <source>
        <dbReference type="ARBA" id="ARBA00022737"/>
    </source>
</evidence>
<evidence type="ECO:0000313" key="6">
    <source>
        <dbReference type="EMBL" id="AGA29099.1"/>
    </source>
</evidence>
<dbReference type="GO" id="GO:0005871">
    <property type="term" value="C:kinesin complex"/>
    <property type="evidence" value="ECO:0007669"/>
    <property type="project" value="InterPro"/>
</dbReference>
<keyword evidence="2" id="KW-0963">Cytoplasm</keyword>
<sequence>MSRRRNFKARTERYSPLGGSVAEDSIETNQSPLVPKDDERLSDASEASPGEEKSENEAVVSARQRLALQKEAVGEHHPDYATGLNQLAMLLIMHGDPDGSEPMLRQALEIRKEALGERHPDFATNLSSLAGLLWARGDLDGAEPLMRQALDIRWDVLGSNHAKTKTTLNSLEQLLRAKEDWEGVDRLAAGTLSAGPPVTPVAEVVTTTPTVSASSPELIDDSAVPPAVEPMAPPQSIEPAALIDDLAVPPAAEPIDPPQPIEPVDQEPPVPPVTSFDEFATHEEACAHPGRDSSAEEVEAKQEESRPVVPRAEPGVEGTTQSRSELIGRQEVLAAQFTRVGEQLARAAEDWKSGGAPPSLALIEELDTCGRDFEQLRGEVVRLADSLGTAVAAGQLTNLDEITNHLQMLGEAEGRQAQLEAIRGQALATLDRVLSLVTADGKESASLVDCQAKARGERAAIAAAPVLKLPDDATRLAEGDHPFHALLTLVAGDGLSDDHWASSLELVEREFGKALSVSVARSRIVQP</sequence>
<reference evidence="6 7" key="1">
    <citation type="submission" date="2012-02" db="EMBL/GenBank/DDBJ databases">
        <title>Complete sequence of chromosome of Singulisphaera acidiphila DSM 18658.</title>
        <authorList>
            <consortium name="US DOE Joint Genome Institute (JGI-PGF)"/>
            <person name="Lucas S."/>
            <person name="Copeland A."/>
            <person name="Lapidus A."/>
            <person name="Glavina del Rio T."/>
            <person name="Dalin E."/>
            <person name="Tice H."/>
            <person name="Bruce D."/>
            <person name="Goodwin L."/>
            <person name="Pitluck S."/>
            <person name="Peters L."/>
            <person name="Ovchinnikova G."/>
            <person name="Chertkov O."/>
            <person name="Kyrpides N."/>
            <person name="Mavromatis K."/>
            <person name="Ivanova N."/>
            <person name="Brettin T."/>
            <person name="Detter J.C."/>
            <person name="Han C."/>
            <person name="Larimer F."/>
            <person name="Land M."/>
            <person name="Hauser L."/>
            <person name="Markowitz V."/>
            <person name="Cheng J.-F."/>
            <person name="Hugenholtz P."/>
            <person name="Woyke T."/>
            <person name="Wu D."/>
            <person name="Tindall B."/>
            <person name="Pomrenke H."/>
            <person name="Brambilla E."/>
            <person name="Klenk H.-P."/>
            <person name="Eisen J.A."/>
        </authorList>
    </citation>
    <scope>NUCLEOTIDE SEQUENCE [LARGE SCALE GENOMIC DNA]</scope>
    <source>
        <strain evidence="7">ATCC BAA-1392 / DSM 18658 / VKM B-2454 / MOB10</strain>
    </source>
</reference>
<feature type="region of interest" description="Disordered" evidence="5">
    <location>
        <begin position="250"/>
        <end position="322"/>
    </location>
</feature>
<keyword evidence="3" id="KW-0677">Repeat</keyword>
<dbReference type="PANTHER" id="PTHR45783:SF3">
    <property type="entry name" value="KINESIN LIGHT CHAIN"/>
    <property type="match status" value="1"/>
</dbReference>
<protein>
    <recommendedName>
        <fullName evidence="8">Tetratricopeptide repeat protein</fullName>
    </recommendedName>
</protein>
<accession>L0DI76</accession>
<evidence type="ECO:0000256" key="2">
    <source>
        <dbReference type="ARBA" id="ARBA00022490"/>
    </source>
</evidence>
<dbReference type="AlphaFoldDB" id="L0DI76"/>
<dbReference type="SUPFAM" id="SSF48452">
    <property type="entry name" value="TPR-like"/>
    <property type="match status" value="1"/>
</dbReference>
<dbReference type="Pfam" id="PF13424">
    <property type="entry name" value="TPR_12"/>
    <property type="match status" value="1"/>
</dbReference>
<dbReference type="Proteomes" id="UP000010798">
    <property type="component" value="Chromosome"/>
</dbReference>
<dbReference type="KEGG" id="saci:Sinac_4943"/>
<dbReference type="GO" id="GO:0007018">
    <property type="term" value="P:microtubule-based movement"/>
    <property type="evidence" value="ECO:0007669"/>
    <property type="project" value="TreeGrafter"/>
</dbReference>
<feature type="region of interest" description="Disordered" evidence="5">
    <location>
        <begin position="1"/>
        <end position="61"/>
    </location>
</feature>
<dbReference type="eggNOG" id="COG0457">
    <property type="taxonomic scope" value="Bacteria"/>
</dbReference>
<feature type="compositionally biased region" description="Basic and acidic residues" evidence="5">
    <location>
        <begin position="279"/>
        <end position="306"/>
    </location>
</feature>
<comment type="subcellular location">
    <subcellularLocation>
        <location evidence="1">Cytoplasm</location>
    </subcellularLocation>
</comment>
<name>L0DI76_SINAD</name>
<dbReference type="PANTHER" id="PTHR45783">
    <property type="entry name" value="KINESIN LIGHT CHAIN"/>
    <property type="match status" value="1"/>
</dbReference>
<dbReference type="Gene3D" id="1.25.40.10">
    <property type="entry name" value="Tetratricopeptide repeat domain"/>
    <property type="match status" value="1"/>
</dbReference>
<feature type="compositionally biased region" description="Pro residues" evidence="5">
    <location>
        <begin position="251"/>
        <end position="272"/>
    </location>
</feature>
<dbReference type="Pfam" id="PF13374">
    <property type="entry name" value="TPR_10"/>
    <property type="match status" value="1"/>
</dbReference>
<evidence type="ECO:0000256" key="1">
    <source>
        <dbReference type="ARBA" id="ARBA00004496"/>
    </source>
</evidence>
<dbReference type="STRING" id="886293.Sinac_4943"/>
<evidence type="ECO:0000256" key="4">
    <source>
        <dbReference type="ARBA" id="ARBA00022803"/>
    </source>
</evidence>
<proteinExistence type="predicted"/>
<keyword evidence="7" id="KW-1185">Reference proteome</keyword>
<dbReference type="GO" id="GO:0019894">
    <property type="term" value="F:kinesin binding"/>
    <property type="evidence" value="ECO:0007669"/>
    <property type="project" value="TreeGrafter"/>
</dbReference>